<evidence type="ECO:0000313" key="3">
    <source>
        <dbReference type="Proteomes" id="UP000324392"/>
    </source>
</evidence>
<dbReference type="AlphaFoldDB" id="A0A455VFW7"/>
<keyword evidence="1" id="KW-0812">Transmembrane</keyword>
<reference evidence="2 3" key="1">
    <citation type="submission" date="2019-03" db="EMBL/GenBank/DDBJ databases">
        <title>The genome sequence of Candidatus Serratia symbiotica strain IS.</title>
        <authorList>
            <person name="Nikoh N."/>
            <person name="Koga R."/>
            <person name="Oshima K."/>
            <person name="Hattori M."/>
            <person name="Fukatsu T."/>
        </authorList>
    </citation>
    <scope>NUCLEOTIDE SEQUENCE [LARGE SCALE GENOMIC DNA]</scope>
    <source>
        <strain evidence="2 3">IS</strain>
    </source>
</reference>
<keyword evidence="1" id="KW-1133">Transmembrane helix</keyword>
<name>A0A455VFW7_9GAMM</name>
<organism evidence="2 3">
    <name type="scientific">Serratia symbiotica</name>
    <dbReference type="NCBI Taxonomy" id="138074"/>
    <lineage>
        <taxon>Bacteria</taxon>
        <taxon>Pseudomonadati</taxon>
        <taxon>Pseudomonadota</taxon>
        <taxon>Gammaproteobacteria</taxon>
        <taxon>Enterobacterales</taxon>
        <taxon>Yersiniaceae</taxon>
        <taxon>Serratia</taxon>
    </lineage>
</organism>
<feature type="transmembrane region" description="Helical" evidence="1">
    <location>
        <begin position="20"/>
        <end position="44"/>
    </location>
</feature>
<accession>A0A455VFW7</accession>
<sequence>MYWLYLFDKIVILLSPFYFFIKIVIMVKIYVQVDIFMFFIGFGWRFSPQKVFFN</sequence>
<keyword evidence="1" id="KW-0472">Membrane</keyword>
<dbReference type="Proteomes" id="UP000324392">
    <property type="component" value="Chromosome"/>
</dbReference>
<dbReference type="EMBL" id="AP019531">
    <property type="protein sequence ID" value="BBI91997.1"/>
    <property type="molecule type" value="Genomic_DNA"/>
</dbReference>
<gene>
    <name evidence="2" type="ORF">SSYIS1_14870</name>
</gene>
<evidence type="ECO:0000256" key="1">
    <source>
        <dbReference type="SAM" id="Phobius"/>
    </source>
</evidence>
<evidence type="ECO:0000313" key="2">
    <source>
        <dbReference type="EMBL" id="BBI91997.1"/>
    </source>
</evidence>
<proteinExistence type="predicted"/>
<protein>
    <submittedName>
        <fullName evidence="2">Uncharacterized protein</fullName>
    </submittedName>
</protein>